<evidence type="ECO:0008006" key="13">
    <source>
        <dbReference type="Google" id="ProtNLM"/>
    </source>
</evidence>
<keyword evidence="7" id="KW-0869">Chloride channel</keyword>
<feature type="transmembrane region" description="Helical" evidence="10">
    <location>
        <begin position="270"/>
        <end position="290"/>
    </location>
</feature>
<keyword evidence="5" id="KW-0406">Ion transport</keyword>
<keyword evidence="8" id="KW-0868">Chloride</keyword>
<sequence length="431" mass="43783">MDASALLRSRRYWLLLVLSALIGVVVSIASWAFLEITHWLQVGVYEDLPDSLGFAETPWWWPLPVLVLAGVIVAVAIARLPGNGGHEPSEGLKTGPPTRPVDVPGVLLAAVATIGLGLVLGPEAPLLALGTGLALWLLGLSRRPMPDQAIQVVAASAAFAALATIFGSPVVGAVIIIEAAGLGGSTLPVILLPGLLAAGIGSLMFVGVGSLTGLSTDAFALPPLSLAAYPTPQLTDFLWTVPLALAAALLVHLVLRLAKVVRHAVEGRRLLLTPVAALLVGLIAVAFQEISGQSGEAVLFSGQEAMIPLLHQAGTLSLGIVALLLVCKALAWALSLGAARGGPTFPAIFIGLAGGLLAGHLPGSTPTAAIGVLVGATLVAMLRQPLSSILIALLLTRAGAGVAPLVILAVVVAYIATLLLAARGPATEPRI</sequence>
<evidence type="ECO:0000256" key="8">
    <source>
        <dbReference type="ARBA" id="ARBA00023214"/>
    </source>
</evidence>
<dbReference type="InterPro" id="IPR001807">
    <property type="entry name" value="ClC"/>
</dbReference>
<feature type="transmembrane region" description="Helical" evidence="10">
    <location>
        <begin position="237"/>
        <end position="258"/>
    </location>
</feature>
<evidence type="ECO:0000256" key="6">
    <source>
        <dbReference type="ARBA" id="ARBA00023136"/>
    </source>
</evidence>
<feature type="transmembrane region" description="Helical" evidence="10">
    <location>
        <begin position="310"/>
        <end position="333"/>
    </location>
</feature>
<feature type="transmembrane region" description="Helical" evidence="10">
    <location>
        <begin position="345"/>
        <end position="362"/>
    </location>
</feature>
<dbReference type="EMBL" id="AP023356">
    <property type="protein sequence ID" value="BCJ46535.1"/>
    <property type="molecule type" value="Genomic_DNA"/>
</dbReference>
<dbReference type="Gene3D" id="1.10.3080.10">
    <property type="entry name" value="Clc chloride channel"/>
    <property type="match status" value="1"/>
</dbReference>
<accession>A0ABN6CN24</accession>
<feature type="transmembrane region" description="Helical" evidence="10">
    <location>
        <begin position="189"/>
        <end position="207"/>
    </location>
</feature>
<keyword evidence="2" id="KW-0813">Transport</keyword>
<gene>
    <name evidence="11" type="ORF">Aiant_71920</name>
</gene>
<dbReference type="PANTHER" id="PTHR43427:SF6">
    <property type="entry name" value="CHLORIDE CHANNEL PROTEIN CLC-E"/>
    <property type="match status" value="1"/>
</dbReference>
<feature type="transmembrane region" description="Helical" evidence="10">
    <location>
        <begin position="402"/>
        <end position="422"/>
    </location>
</feature>
<evidence type="ECO:0000313" key="11">
    <source>
        <dbReference type="EMBL" id="BCJ46535.1"/>
    </source>
</evidence>
<evidence type="ECO:0000256" key="9">
    <source>
        <dbReference type="ARBA" id="ARBA00023303"/>
    </source>
</evidence>
<evidence type="ECO:0000256" key="1">
    <source>
        <dbReference type="ARBA" id="ARBA00004141"/>
    </source>
</evidence>
<evidence type="ECO:0000313" key="12">
    <source>
        <dbReference type="Proteomes" id="UP000676967"/>
    </source>
</evidence>
<dbReference type="Proteomes" id="UP000676967">
    <property type="component" value="Chromosome"/>
</dbReference>
<keyword evidence="6 10" id="KW-0472">Membrane</keyword>
<keyword evidence="12" id="KW-1185">Reference proteome</keyword>
<dbReference type="SUPFAM" id="SSF81340">
    <property type="entry name" value="Clc chloride channel"/>
    <property type="match status" value="1"/>
</dbReference>
<feature type="transmembrane region" description="Helical" evidence="10">
    <location>
        <begin position="124"/>
        <end position="140"/>
    </location>
</feature>
<comment type="subcellular location">
    <subcellularLocation>
        <location evidence="1">Membrane</location>
        <topology evidence="1">Multi-pass membrane protein</topology>
    </subcellularLocation>
</comment>
<evidence type="ECO:0000256" key="3">
    <source>
        <dbReference type="ARBA" id="ARBA00022692"/>
    </source>
</evidence>
<name>A0ABN6CN24_9ACTN</name>
<evidence type="ECO:0000256" key="10">
    <source>
        <dbReference type="SAM" id="Phobius"/>
    </source>
</evidence>
<dbReference type="PANTHER" id="PTHR43427">
    <property type="entry name" value="CHLORIDE CHANNEL PROTEIN CLC-E"/>
    <property type="match status" value="1"/>
</dbReference>
<dbReference type="InterPro" id="IPR050368">
    <property type="entry name" value="ClC-type_chloride_channel"/>
</dbReference>
<feature type="transmembrane region" description="Helical" evidence="10">
    <location>
        <begin position="12"/>
        <end position="34"/>
    </location>
</feature>
<evidence type="ECO:0000256" key="5">
    <source>
        <dbReference type="ARBA" id="ARBA00023065"/>
    </source>
</evidence>
<keyword evidence="9" id="KW-0407">Ion channel</keyword>
<feature type="transmembrane region" description="Helical" evidence="10">
    <location>
        <begin position="368"/>
        <end position="395"/>
    </location>
</feature>
<dbReference type="CDD" id="cd00400">
    <property type="entry name" value="Voltage_gated_ClC"/>
    <property type="match status" value="1"/>
</dbReference>
<protein>
    <recommendedName>
        <fullName evidence="13">H+/Cl-antiporter ClcA</fullName>
    </recommendedName>
</protein>
<evidence type="ECO:0000256" key="7">
    <source>
        <dbReference type="ARBA" id="ARBA00023173"/>
    </source>
</evidence>
<dbReference type="PRINTS" id="PR00762">
    <property type="entry name" value="CLCHANNEL"/>
</dbReference>
<feature type="transmembrane region" description="Helical" evidence="10">
    <location>
        <begin position="59"/>
        <end position="80"/>
    </location>
</feature>
<keyword evidence="4 10" id="KW-1133">Transmembrane helix</keyword>
<organism evidence="11 12">
    <name type="scientific">Actinoplanes ianthinogenes</name>
    <dbReference type="NCBI Taxonomy" id="122358"/>
    <lineage>
        <taxon>Bacteria</taxon>
        <taxon>Bacillati</taxon>
        <taxon>Actinomycetota</taxon>
        <taxon>Actinomycetes</taxon>
        <taxon>Micromonosporales</taxon>
        <taxon>Micromonosporaceae</taxon>
        <taxon>Actinoplanes</taxon>
    </lineage>
</organism>
<keyword evidence="3 10" id="KW-0812">Transmembrane</keyword>
<reference evidence="11 12" key="1">
    <citation type="submission" date="2020-08" db="EMBL/GenBank/DDBJ databases">
        <title>Whole genome shotgun sequence of Actinoplanes ianthinogenes NBRC 13996.</title>
        <authorList>
            <person name="Komaki H."/>
            <person name="Tamura T."/>
        </authorList>
    </citation>
    <scope>NUCLEOTIDE SEQUENCE [LARGE SCALE GENOMIC DNA]</scope>
    <source>
        <strain evidence="11 12">NBRC 13996</strain>
    </source>
</reference>
<dbReference type="Pfam" id="PF00654">
    <property type="entry name" value="Voltage_CLC"/>
    <property type="match status" value="1"/>
</dbReference>
<dbReference type="InterPro" id="IPR014743">
    <property type="entry name" value="Cl-channel_core"/>
</dbReference>
<proteinExistence type="predicted"/>
<feature type="transmembrane region" description="Helical" evidence="10">
    <location>
        <begin position="152"/>
        <end position="177"/>
    </location>
</feature>
<evidence type="ECO:0000256" key="4">
    <source>
        <dbReference type="ARBA" id="ARBA00022989"/>
    </source>
</evidence>
<evidence type="ECO:0000256" key="2">
    <source>
        <dbReference type="ARBA" id="ARBA00022448"/>
    </source>
</evidence>